<keyword evidence="1" id="KW-0805">Transcription regulation</keyword>
<keyword evidence="2 4" id="KW-0238">DNA-binding</keyword>
<evidence type="ECO:0000256" key="1">
    <source>
        <dbReference type="ARBA" id="ARBA00023015"/>
    </source>
</evidence>
<sequence>MRTLTEERRQAIITAAAELFQEIGYERASMDAIAKRVGGSKATLYNYFTSKEALFETIVRTYSANFMTEAAASLTEPGSESRSLEQKLTRFGELMLQVLTGENPALQIYRVVVGEAGHSDIGTLFRESGIRQSMEKLAQVMDEAIKTGELREGDPMFFAMQFGTLVKAETEILLFQRELPRFTPAQIKQMVRNGVKMFLYGALPRDGGKN</sequence>
<keyword evidence="3" id="KW-0804">Transcription</keyword>
<dbReference type="RefSeq" id="WP_034892983.1">
    <property type="nucleotide sequence ID" value="NZ_JRUQ01000038.1"/>
</dbReference>
<dbReference type="Proteomes" id="UP000030351">
    <property type="component" value="Unassembled WGS sequence"/>
</dbReference>
<dbReference type="GO" id="GO:0000976">
    <property type="term" value="F:transcription cis-regulatory region binding"/>
    <property type="evidence" value="ECO:0007669"/>
    <property type="project" value="TreeGrafter"/>
</dbReference>
<organism evidence="6 7">
    <name type="scientific">Erwinia typographi</name>
    <dbReference type="NCBI Taxonomy" id="371042"/>
    <lineage>
        <taxon>Bacteria</taxon>
        <taxon>Pseudomonadati</taxon>
        <taxon>Pseudomonadota</taxon>
        <taxon>Gammaproteobacteria</taxon>
        <taxon>Enterobacterales</taxon>
        <taxon>Erwiniaceae</taxon>
        <taxon>Erwinia</taxon>
    </lineage>
</organism>
<dbReference type="OrthoDB" id="270177at2"/>
<dbReference type="InterPro" id="IPR036271">
    <property type="entry name" value="Tet_transcr_reg_TetR-rel_C_sf"/>
</dbReference>
<dbReference type="SUPFAM" id="SSF48498">
    <property type="entry name" value="Tetracyclin repressor-like, C-terminal domain"/>
    <property type="match status" value="1"/>
</dbReference>
<proteinExistence type="predicted"/>
<evidence type="ECO:0000256" key="3">
    <source>
        <dbReference type="ARBA" id="ARBA00023163"/>
    </source>
</evidence>
<name>A0A0A3Z2E2_9GAMM</name>
<dbReference type="PANTHER" id="PTHR30055">
    <property type="entry name" value="HTH-TYPE TRANSCRIPTIONAL REGULATOR RUTR"/>
    <property type="match status" value="1"/>
</dbReference>
<dbReference type="EMBL" id="JRUQ01000038">
    <property type="protein sequence ID" value="KGT93000.1"/>
    <property type="molecule type" value="Genomic_DNA"/>
</dbReference>
<evidence type="ECO:0000256" key="4">
    <source>
        <dbReference type="PROSITE-ProRule" id="PRU00335"/>
    </source>
</evidence>
<dbReference type="PRINTS" id="PR00455">
    <property type="entry name" value="HTHTETR"/>
</dbReference>
<evidence type="ECO:0000259" key="5">
    <source>
        <dbReference type="PROSITE" id="PS50977"/>
    </source>
</evidence>
<dbReference type="FunFam" id="1.10.10.60:FF:000141">
    <property type="entry name" value="TetR family transcriptional regulator"/>
    <property type="match status" value="1"/>
</dbReference>
<gene>
    <name evidence="6" type="ORF">NG99_12365</name>
</gene>
<dbReference type="InterPro" id="IPR039536">
    <property type="entry name" value="TetR_C_Proteobacteria"/>
</dbReference>
<dbReference type="PANTHER" id="PTHR30055:SF119">
    <property type="entry name" value="NALC"/>
    <property type="match status" value="1"/>
</dbReference>
<dbReference type="GO" id="GO:0003700">
    <property type="term" value="F:DNA-binding transcription factor activity"/>
    <property type="evidence" value="ECO:0007669"/>
    <property type="project" value="TreeGrafter"/>
</dbReference>
<dbReference type="InterPro" id="IPR050109">
    <property type="entry name" value="HTH-type_TetR-like_transc_reg"/>
</dbReference>
<feature type="DNA-binding region" description="H-T-H motif" evidence="4">
    <location>
        <begin position="29"/>
        <end position="48"/>
    </location>
</feature>
<comment type="caution">
    <text evidence="6">The sequence shown here is derived from an EMBL/GenBank/DDBJ whole genome shotgun (WGS) entry which is preliminary data.</text>
</comment>
<dbReference type="eggNOG" id="COG1309">
    <property type="taxonomic scope" value="Bacteria"/>
</dbReference>
<dbReference type="PROSITE" id="PS50977">
    <property type="entry name" value="HTH_TETR_2"/>
    <property type="match status" value="1"/>
</dbReference>
<evidence type="ECO:0000313" key="7">
    <source>
        <dbReference type="Proteomes" id="UP000030351"/>
    </source>
</evidence>
<dbReference type="InterPro" id="IPR001647">
    <property type="entry name" value="HTH_TetR"/>
</dbReference>
<evidence type="ECO:0000256" key="2">
    <source>
        <dbReference type="ARBA" id="ARBA00023125"/>
    </source>
</evidence>
<reference evidence="6 7" key="1">
    <citation type="submission" date="2014-10" db="EMBL/GenBank/DDBJ databases">
        <title>Genome sequence of Erwinia typographi M043b.</title>
        <authorList>
            <person name="Chan K.-G."/>
            <person name="Tan W.-S."/>
        </authorList>
    </citation>
    <scope>NUCLEOTIDE SEQUENCE [LARGE SCALE GENOMIC DNA]</scope>
    <source>
        <strain evidence="6 7">M043b</strain>
    </source>
</reference>
<keyword evidence="7" id="KW-1185">Reference proteome</keyword>
<accession>A0A0A3Z2E2</accession>
<dbReference type="AlphaFoldDB" id="A0A0A3Z2E2"/>
<dbReference type="Pfam" id="PF14246">
    <property type="entry name" value="TetR_C_7"/>
    <property type="match status" value="1"/>
</dbReference>
<dbReference type="InterPro" id="IPR009057">
    <property type="entry name" value="Homeodomain-like_sf"/>
</dbReference>
<dbReference type="Pfam" id="PF00440">
    <property type="entry name" value="TetR_N"/>
    <property type="match status" value="1"/>
</dbReference>
<feature type="domain" description="HTH tetR-type" evidence="5">
    <location>
        <begin position="6"/>
        <end position="66"/>
    </location>
</feature>
<protein>
    <submittedName>
        <fullName evidence="6">TetR family transcriptional regulator</fullName>
    </submittedName>
</protein>
<dbReference type="SUPFAM" id="SSF46689">
    <property type="entry name" value="Homeodomain-like"/>
    <property type="match status" value="1"/>
</dbReference>
<dbReference type="Gene3D" id="1.10.357.10">
    <property type="entry name" value="Tetracycline Repressor, domain 2"/>
    <property type="match status" value="1"/>
</dbReference>
<evidence type="ECO:0000313" key="6">
    <source>
        <dbReference type="EMBL" id="KGT93000.1"/>
    </source>
</evidence>